<comment type="caution">
    <text evidence="1">The sequence shown here is derived from an EMBL/GenBank/DDBJ whole genome shotgun (WGS) entry which is preliminary data.</text>
</comment>
<dbReference type="EMBL" id="PEVG01000033">
    <property type="protein sequence ID" value="PIU99391.1"/>
    <property type="molecule type" value="Genomic_DNA"/>
</dbReference>
<name>A0A2M7B8H0_9BACT</name>
<accession>A0A2M7B8H0</accession>
<organism evidence="1 2">
    <name type="scientific">Candidatus Tagabacteria bacterium CG03_land_8_20_14_0_80_41_22</name>
    <dbReference type="NCBI Taxonomy" id="1975020"/>
    <lineage>
        <taxon>Bacteria</taxon>
        <taxon>Candidatus Tagaibacteriota</taxon>
    </lineage>
</organism>
<reference evidence="2" key="1">
    <citation type="submission" date="2017-09" db="EMBL/GenBank/DDBJ databases">
        <title>Depth-based differentiation of microbial function through sediment-hosted aquifers and enrichment of novel symbionts in the deep terrestrial subsurface.</title>
        <authorList>
            <person name="Probst A.J."/>
            <person name="Ladd B."/>
            <person name="Jarett J.K."/>
            <person name="Geller-Mcgrath D.E."/>
            <person name="Sieber C.M.K."/>
            <person name="Emerson J.B."/>
            <person name="Anantharaman K."/>
            <person name="Thomas B.C."/>
            <person name="Malmstrom R."/>
            <person name="Stieglmeier M."/>
            <person name="Klingl A."/>
            <person name="Woyke T."/>
            <person name="Ryan C.M."/>
            <person name="Banfield J.F."/>
        </authorList>
    </citation>
    <scope>NUCLEOTIDE SEQUENCE [LARGE SCALE GENOMIC DNA]</scope>
</reference>
<evidence type="ECO:0000313" key="1">
    <source>
        <dbReference type="EMBL" id="PIU99391.1"/>
    </source>
</evidence>
<proteinExistence type="predicted"/>
<dbReference type="Proteomes" id="UP000228561">
    <property type="component" value="Unassembled WGS sequence"/>
</dbReference>
<dbReference type="AlphaFoldDB" id="A0A2M7B8H0"/>
<gene>
    <name evidence="1" type="ORF">COS58_02565</name>
</gene>
<evidence type="ECO:0000313" key="2">
    <source>
        <dbReference type="Proteomes" id="UP000228561"/>
    </source>
</evidence>
<protein>
    <submittedName>
        <fullName evidence="1">Uncharacterized protein</fullName>
    </submittedName>
</protein>
<sequence>MVSIKLEFKINKFALIRSIFVSNNYYRKNQKHILFPFWLKLENHLWKKFRDDQAYYFINPIHLDWALDEITIETEEKGFRNSFLDIVEKVEKIYKEIEKTKEFQRLLAETKKYKNFVENQWRKNEQFVLNYIQNILGLKIPNYTVKIYIFHPKTFHGRANFYSKSIVWGHSEDWKNYSTVYLCHELMHILTYKRSKNAMLIHAIIELAIDNELRIRLNKKGQYFKENNISVGHKSLRPLEKFILPRWCKFLKNQDQKGDIFKFEAIMLKKARLFLKKDGARGKV</sequence>